<dbReference type="AlphaFoldDB" id="K0AXS2"/>
<dbReference type="eggNOG" id="ENOG50332QD">
    <property type="taxonomic scope" value="Bacteria"/>
</dbReference>
<dbReference type="EMBL" id="CP003326">
    <property type="protein sequence ID" value="AFS77979.1"/>
    <property type="molecule type" value="Genomic_DNA"/>
</dbReference>
<evidence type="ECO:0000313" key="3">
    <source>
        <dbReference type="Proteomes" id="UP000006094"/>
    </source>
</evidence>
<feature type="region of interest" description="Disordered" evidence="1">
    <location>
        <begin position="24"/>
        <end position="79"/>
    </location>
</feature>
<keyword evidence="3" id="KW-1185">Reference proteome</keyword>
<dbReference type="RefSeq" id="WP_014967116.1">
    <property type="nucleotide sequence ID" value="NC_018664.1"/>
</dbReference>
<accession>K0AXS2</accession>
<reference evidence="2 3" key="1">
    <citation type="journal article" date="2012" name="PLoS ONE">
        <title>The purine-utilizing bacterium Clostridium acidurici 9a: a genome-guided metabolic reconsideration.</title>
        <authorList>
            <person name="Hartwich K."/>
            <person name="Poehlein A."/>
            <person name="Daniel R."/>
        </authorList>
    </citation>
    <scope>NUCLEOTIDE SEQUENCE [LARGE SCALE GENOMIC DNA]</scope>
    <source>
        <strain evidence="3">ATCC 7906 / DSM 604 / BCRC 14475 / CIP 104303 / KCTC 5404 / NCIMB 10678 / 9a</strain>
    </source>
</reference>
<protein>
    <recommendedName>
        <fullName evidence="4">Spore coat protein GerQ</fullName>
    </recommendedName>
</protein>
<gene>
    <name evidence="2" type="ordered locus">Curi_c09630</name>
</gene>
<evidence type="ECO:0000256" key="1">
    <source>
        <dbReference type="SAM" id="MobiDB-lite"/>
    </source>
</evidence>
<dbReference type="Proteomes" id="UP000006094">
    <property type="component" value="Chromosome"/>
</dbReference>
<evidence type="ECO:0000313" key="2">
    <source>
        <dbReference type="EMBL" id="AFS77979.1"/>
    </source>
</evidence>
<dbReference type="STRING" id="1128398.Curi_c09630"/>
<dbReference type="HOGENOM" id="CLU_128641_0_0_9"/>
<dbReference type="KEGG" id="cad:Curi_c09630"/>
<dbReference type="OrthoDB" id="2087128at2"/>
<organism evidence="2 3">
    <name type="scientific">Gottschalkia acidurici (strain ATCC 7906 / DSM 604 / BCRC 14475 / CIP 104303 / KCTC 5404 / NCIMB 10678 / 9a)</name>
    <name type="common">Clostridium acidurici</name>
    <dbReference type="NCBI Taxonomy" id="1128398"/>
    <lineage>
        <taxon>Bacteria</taxon>
        <taxon>Bacillati</taxon>
        <taxon>Bacillota</taxon>
        <taxon>Tissierellia</taxon>
        <taxon>Tissierellales</taxon>
        <taxon>Gottschalkiaceae</taxon>
        <taxon>Gottschalkia</taxon>
    </lineage>
</organism>
<sequence length="151" mass="17614">MNFEDFYIEPLYYDFEGMMQPTVPMPPSMPMPPPSSPSRPYRPGRPVEPFQPPMQPFQPPMQPFQPPMQPVQPIEPEEPPVVRSRDYIQGYLRSIIGRYVKVEFILGTNMLMDREGTLLEVGIDHIVLREPETDDHVVADLYSIKFVRVFY</sequence>
<feature type="compositionally biased region" description="Pro residues" evidence="1">
    <location>
        <begin position="49"/>
        <end position="70"/>
    </location>
</feature>
<feature type="compositionally biased region" description="Pro residues" evidence="1">
    <location>
        <begin position="24"/>
        <end position="37"/>
    </location>
</feature>
<proteinExistence type="predicted"/>
<evidence type="ECO:0008006" key="4">
    <source>
        <dbReference type="Google" id="ProtNLM"/>
    </source>
</evidence>
<name>K0AXS2_GOTA9</name>